<protein>
    <submittedName>
        <fullName evidence="2">Uncharacterized protein</fullName>
    </submittedName>
</protein>
<evidence type="ECO:0000256" key="1">
    <source>
        <dbReference type="SAM" id="SignalP"/>
    </source>
</evidence>
<name>A0A1E5BKM1_9VIBR</name>
<proteinExistence type="predicted"/>
<reference evidence="2 3" key="1">
    <citation type="journal article" date="2012" name="Science">
        <title>Ecological populations of bacteria act as socially cohesive units of antibiotic production and resistance.</title>
        <authorList>
            <person name="Cordero O.X."/>
            <person name="Wildschutte H."/>
            <person name="Kirkup B."/>
            <person name="Proehl S."/>
            <person name="Ngo L."/>
            <person name="Hussain F."/>
            <person name="Le Roux F."/>
            <person name="Mincer T."/>
            <person name="Polz M.F."/>
        </authorList>
    </citation>
    <scope>NUCLEOTIDE SEQUENCE [LARGE SCALE GENOMIC DNA]</scope>
    <source>
        <strain evidence="2 3">ZF-129</strain>
    </source>
</reference>
<feature type="chain" id="PRO_5009171706" evidence="1">
    <location>
        <begin position="21"/>
        <end position="83"/>
    </location>
</feature>
<dbReference type="AlphaFoldDB" id="A0A1E5BKM1"/>
<organism evidence="2 3">
    <name type="scientific">Vibrio genomosp. F10 str. ZF-129</name>
    <dbReference type="NCBI Taxonomy" id="1187848"/>
    <lineage>
        <taxon>Bacteria</taxon>
        <taxon>Pseudomonadati</taxon>
        <taxon>Pseudomonadota</taxon>
        <taxon>Gammaproteobacteria</taxon>
        <taxon>Vibrionales</taxon>
        <taxon>Vibrionaceae</taxon>
        <taxon>Vibrio</taxon>
    </lineage>
</organism>
<dbReference type="STRING" id="1187848.A1QO_02690"/>
<gene>
    <name evidence="2" type="ORF">A1QO_02690</name>
</gene>
<dbReference type="Proteomes" id="UP000094741">
    <property type="component" value="Unassembled WGS sequence"/>
</dbReference>
<keyword evidence="1" id="KW-0732">Signal</keyword>
<evidence type="ECO:0000313" key="3">
    <source>
        <dbReference type="Proteomes" id="UP000094741"/>
    </source>
</evidence>
<sequence length="83" mass="9212">MINKLALFIFVTATSTLTMAAPDQGHCKDQAIAAVDTVKWVANTFIGQSDEQMKQAKDRMTVLEGLLQEERYCEALTKATNMD</sequence>
<accession>A0A1E5BKM1</accession>
<evidence type="ECO:0000313" key="2">
    <source>
        <dbReference type="EMBL" id="OEE38305.1"/>
    </source>
</evidence>
<dbReference type="EMBL" id="AJYQ02000002">
    <property type="protein sequence ID" value="OEE38305.1"/>
    <property type="molecule type" value="Genomic_DNA"/>
</dbReference>
<feature type="signal peptide" evidence="1">
    <location>
        <begin position="1"/>
        <end position="20"/>
    </location>
</feature>
<dbReference type="RefSeq" id="WP_017041302.1">
    <property type="nucleotide sequence ID" value="NZ_AJYQ02000002.1"/>
</dbReference>
<comment type="caution">
    <text evidence="2">The sequence shown here is derived from an EMBL/GenBank/DDBJ whole genome shotgun (WGS) entry which is preliminary data.</text>
</comment>